<protein>
    <submittedName>
        <fullName evidence="1">Uncharacterized protein</fullName>
    </submittedName>
</protein>
<accession>A0ACB9KRC5</accession>
<organism evidence="1 2">
    <name type="scientific">Bauhinia variegata</name>
    <name type="common">Purple orchid tree</name>
    <name type="synonym">Phanera variegata</name>
    <dbReference type="NCBI Taxonomy" id="167791"/>
    <lineage>
        <taxon>Eukaryota</taxon>
        <taxon>Viridiplantae</taxon>
        <taxon>Streptophyta</taxon>
        <taxon>Embryophyta</taxon>
        <taxon>Tracheophyta</taxon>
        <taxon>Spermatophyta</taxon>
        <taxon>Magnoliopsida</taxon>
        <taxon>eudicotyledons</taxon>
        <taxon>Gunneridae</taxon>
        <taxon>Pentapetalae</taxon>
        <taxon>rosids</taxon>
        <taxon>fabids</taxon>
        <taxon>Fabales</taxon>
        <taxon>Fabaceae</taxon>
        <taxon>Cercidoideae</taxon>
        <taxon>Cercideae</taxon>
        <taxon>Bauhiniinae</taxon>
        <taxon>Bauhinia</taxon>
    </lineage>
</organism>
<evidence type="ECO:0000313" key="2">
    <source>
        <dbReference type="Proteomes" id="UP000828941"/>
    </source>
</evidence>
<comment type="caution">
    <text evidence="1">The sequence shown here is derived from an EMBL/GenBank/DDBJ whole genome shotgun (WGS) entry which is preliminary data.</text>
</comment>
<gene>
    <name evidence="1" type="ORF">L6164_033191</name>
</gene>
<name>A0ACB9KRC5_BAUVA</name>
<dbReference type="Proteomes" id="UP000828941">
    <property type="component" value="Chromosome 13"/>
</dbReference>
<dbReference type="EMBL" id="CM039438">
    <property type="protein sequence ID" value="KAI4299763.1"/>
    <property type="molecule type" value="Genomic_DNA"/>
</dbReference>
<sequence length="67" mass="7343">MYKLTASDDGAIMNQVQATHAPHGRQIVVDPLIDITDQILVQAIACSTGDVHVCSFLFFNVCFFGCR</sequence>
<reference evidence="1 2" key="1">
    <citation type="journal article" date="2022" name="DNA Res.">
        <title>Chromosomal-level genome assembly of the orchid tree Bauhinia variegata (Leguminosae; Cercidoideae) supports the allotetraploid origin hypothesis of Bauhinia.</title>
        <authorList>
            <person name="Zhong Y."/>
            <person name="Chen Y."/>
            <person name="Zheng D."/>
            <person name="Pang J."/>
            <person name="Liu Y."/>
            <person name="Luo S."/>
            <person name="Meng S."/>
            <person name="Qian L."/>
            <person name="Wei D."/>
            <person name="Dai S."/>
            <person name="Zhou R."/>
        </authorList>
    </citation>
    <scope>NUCLEOTIDE SEQUENCE [LARGE SCALE GENOMIC DNA]</scope>
    <source>
        <strain evidence="1">BV-YZ2020</strain>
    </source>
</reference>
<keyword evidence="2" id="KW-1185">Reference proteome</keyword>
<evidence type="ECO:0000313" key="1">
    <source>
        <dbReference type="EMBL" id="KAI4299763.1"/>
    </source>
</evidence>
<proteinExistence type="predicted"/>